<dbReference type="OMA" id="FEKITRW"/>
<dbReference type="KEGG" id="mbe:MBM_00853"/>
<dbReference type="PANTHER" id="PTHR11586:SF33">
    <property type="entry name" value="AMINOACYL TRNA SYNTHASE COMPLEX-INTERACTING MULTIFUNCTIONAL PROTEIN 1"/>
    <property type="match status" value="1"/>
</dbReference>
<name>K1WVS5_MARBU</name>
<dbReference type="Gene3D" id="2.40.50.140">
    <property type="entry name" value="Nucleic acid-binding proteins"/>
    <property type="match status" value="1"/>
</dbReference>
<dbReference type="Pfam" id="PF21972">
    <property type="entry name" value="Arc1p_N_like"/>
    <property type="match status" value="1"/>
</dbReference>
<dbReference type="Pfam" id="PF01588">
    <property type="entry name" value="tRNA_bind"/>
    <property type="match status" value="1"/>
</dbReference>
<dbReference type="FunFam" id="2.40.50.140:FF:000199">
    <property type="entry name" value="tRNA-aminoacylation cofactor ARC1"/>
    <property type="match status" value="1"/>
</dbReference>
<dbReference type="InterPro" id="IPR053836">
    <property type="entry name" value="Arc1-like_N"/>
</dbReference>
<feature type="domain" description="TRNA-binding" evidence="5">
    <location>
        <begin position="439"/>
        <end position="562"/>
    </location>
</feature>
<dbReference type="GO" id="GO:0017102">
    <property type="term" value="C:methionyl glutamyl tRNA synthetase complex"/>
    <property type="evidence" value="ECO:0007669"/>
    <property type="project" value="TreeGrafter"/>
</dbReference>
<dbReference type="GeneID" id="18756788"/>
<dbReference type="CDD" id="cd10304">
    <property type="entry name" value="GST_C_Arc1p_N_like"/>
    <property type="match status" value="1"/>
</dbReference>
<dbReference type="InterPro" id="IPR012340">
    <property type="entry name" value="NA-bd_OB-fold"/>
</dbReference>
<gene>
    <name evidence="6" type="ORF">MBM_00853</name>
</gene>
<feature type="region of interest" description="Disordered" evidence="4">
    <location>
        <begin position="159"/>
        <end position="188"/>
    </location>
</feature>
<feature type="region of interest" description="Disordered" evidence="4">
    <location>
        <begin position="409"/>
        <end position="435"/>
    </location>
</feature>
<reference evidence="6 7" key="1">
    <citation type="journal article" date="2012" name="BMC Genomics">
        <title>Sequencing the genome of Marssonina brunnea reveals fungus-poplar co-evolution.</title>
        <authorList>
            <person name="Zhu S."/>
            <person name="Cao Y.-Z."/>
            <person name="Jiang C."/>
            <person name="Tan B.-Y."/>
            <person name="Wang Z."/>
            <person name="Feng S."/>
            <person name="Zhang L."/>
            <person name="Su X.-H."/>
            <person name="Brejova B."/>
            <person name="Vinar T."/>
            <person name="Xu M."/>
            <person name="Wang M.-X."/>
            <person name="Zhang S.-G."/>
            <person name="Huang M.-R."/>
            <person name="Wu R."/>
            <person name="Zhou Y."/>
        </authorList>
    </citation>
    <scope>NUCLEOTIDE SEQUENCE [LARGE SCALE GENOMIC DNA]</scope>
    <source>
        <strain evidence="6 7">MB_m1</strain>
    </source>
</reference>
<dbReference type="Gene3D" id="1.20.1050.130">
    <property type="match status" value="1"/>
</dbReference>
<keyword evidence="7" id="KW-1185">Reference proteome</keyword>
<evidence type="ECO:0000256" key="2">
    <source>
        <dbReference type="ARBA" id="ARBA00022884"/>
    </source>
</evidence>
<dbReference type="STRING" id="1072389.K1WVS5"/>
<dbReference type="GO" id="GO:0000049">
    <property type="term" value="F:tRNA binding"/>
    <property type="evidence" value="ECO:0007669"/>
    <property type="project" value="UniProtKB-UniRule"/>
</dbReference>
<evidence type="ECO:0000256" key="1">
    <source>
        <dbReference type="ARBA" id="ARBA00022555"/>
    </source>
</evidence>
<evidence type="ECO:0000313" key="7">
    <source>
        <dbReference type="Proteomes" id="UP000006753"/>
    </source>
</evidence>
<dbReference type="HOGENOM" id="CLU_009710_6_6_1"/>
<dbReference type="InParanoid" id="K1WVS5"/>
<dbReference type="PANTHER" id="PTHR11586">
    <property type="entry name" value="TRNA-AMINOACYLATION COFACTOR ARC1 FAMILY MEMBER"/>
    <property type="match status" value="1"/>
</dbReference>
<dbReference type="InterPro" id="IPR036282">
    <property type="entry name" value="Glutathione-S-Trfase_C_sf"/>
</dbReference>
<proteinExistence type="predicted"/>
<organism evidence="6 7">
    <name type="scientific">Marssonina brunnea f. sp. multigermtubi (strain MB_m1)</name>
    <name type="common">Marssonina leaf spot fungus</name>
    <dbReference type="NCBI Taxonomy" id="1072389"/>
    <lineage>
        <taxon>Eukaryota</taxon>
        <taxon>Fungi</taxon>
        <taxon>Dikarya</taxon>
        <taxon>Ascomycota</taxon>
        <taxon>Pezizomycotina</taxon>
        <taxon>Leotiomycetes</taxon>
        <taxon>Helotiales</taxon>
        <taxon>Drepanopezizaceae</taxon>
        <taxon>Drepanopeziza</taxon>
    </lineage>
</organism>
<dbReference type="PROSITE" id="PS50886">
    <property type="entry name" value="TRBD"/>
    <property type="match status" value="1"/>
</dbReference>
<keyword evidence="2 3" id="KW-0694">RNA-binding</keyword>
<evidence type="ECO:0000259" key="5">
    <source>
        <dbReference type="PROSITE" id="PS50886"/>
    </source>
</evidence>
<accession>K1WVS5</accession>
<dbReference type="OrthoDB" id="19141at2759"/>
<dbReference type="AlphaFoldDB" id="K1WVS5"/>
<dbReference type="InterPro" id="IPR051270">
    <property type="entry name" value="Tyrosine-tRNA_ligase_regulator"/>
</dbReference>
<protein>
    <submittedName>
        <fullName evidence="6">Multisynthetase complex auxiliary component p43</fullName>
    </submittedName>
</protein>
<dbReference type="Proteomes" id="UP000006753">
    <property type="component" value="Unassembled WGS sequence"/>
</dbReference>
<dbReference type="eggNOG" id="KOG2241">
    <property type="taxonomic scope" value="Eukaryota"/>
</dbReference>
<evidence type="ECO:0000256" key="4">
    <source>
        <dbReference type="SAM" id="MobiDB-lite"/>
    </source>
</evidence>
<dbReference type="InterPro" id="IPR002547">
    <property type="entry name" value="tRNA-bd_dom"/>
</dbReference>
<dbReference type="CDD" id="cd02799">
    <property type="entry name" value="tRNA_bind_EMAP-II_like"/>
    <property type="match status" value="1"/>
</dbReference>
<dbReference type="SUPFAM" id="SSF50249">
    <property type="entry name" value="Nucleic acid-binding proteins"/>
    <property type="match status" value="1"/>
</dbReference>
<keyword evidence="1 3" id="KW-0820">tRNA-binding</keyword>
<evidence type="ECO:0000313" key="6">
    <source>
        <dbReference type="EMBL" id="EKD21740.1"/>
    </source>
</evidence>
<dbReference type="EMBL" id="JH921428">
    <property type="protein sequence ID" value="EKD21740.1"/>
    <property type="molecule type" value="Genomic_DNA"/>
</dbReference>
<dbReference type="SUPFAM" id="SSF47616">
    <property type="entry name" value="GST C-terminal domain-like"/>
    <property type="match status" value="1"/>
</dbReference>
<sequence>MLESEAVLNGKLVLLHQKRVDVPDSETTVLGCTLWSTTPEDAREVVLMRVQDFEKITRWTVDDHNASHEADLAWLRHQALEIRQQNVFRAKSERARWGDVKAWVFGHTHFTTQFKRNGVKVLSDQRGYVLPSSIKEENTKKNGKTRFYVKRMTRNKRISSVRSSVTLDQDHQPPGSPPFPTNSNQQETQRTHTFFTVAKLLPTRVLPRAIRLAPPILRRTMSSFSNLTYNETEQAEINQWLTTSDRLKSASADHKSLLDTLNTHLASRTTLLGAKPSKADIALYESLAPQVSSWTPEQRTGEHGHPNIVRHLDFVQNSPVFALASKVELKVDLEEVLYVKPPVDAKAEKERLKKEKAAAAAAAAATGVETVLADRTNDKKGKGVVEKVTDTIKEVKDGVVAAVSGANAAAAPAEQQQKKEKKAKAPKPPKAPAVTAPLSPALIDLRVGHILKAIKHPEADSLYVSTIAMGDKAGTEDTTEYEGQVVRTVCSGLNGLVPLEEMQGRKVIVVCNLKPVKMRGVKSCAMVLAASPRLKEGEEDNHAGPVELVTPPADAPAGERVYFEGWQGEPEGVLNPKKKVWETIQPGFLTTAELDVGFDAGAVKELSKEGEEPKTGVGKLVTASGGACKVKSLSGGIVR</sequence>
<evidence type="ECO:0000256" key="3">
    <source>
        <dbReference type="PROSITE-ProRule" id="PRU00209"/>
    </source>
</evidence>